<feature type="transmembrane region" description="Helical" evidence="7">
    <location>
        <begin position="446"/>
        <end position="465"/>
    </location>
</feature>
<feature type="domain" description="RCK C-terminal" evidence="8">
    <location>
        <begin position="208"/>
        <end position="292"/>
    </location>
</feature>
<gene>
    <name evidence="9" type="ORF">MNODULE_10565</name>
</gene>
<dbReference type="Proteomes" id="UP000534783">
    <property type="component" value="Unassembled WGS sequence"/>
</dbReference>
<evidence type="ECO:0000256" key="7">
    <source>
        <dbReference type="SAM" id="Phobius"/>
    </source>
</evidence>
<dbReference type="Gene3D" id="3.30.70.1450">
    <property type="entry name" value="Regulator of K+ conductance, C-terminal domain"/>
    <property type="match status" value="2"/>
</dbReference>
<feature type="transmembrane region" description="Helical" evidence="7">
    <location>
        <begin position="91"/>
        <end position="124"/>
    </location>
</feature>
<feature type="transmembrane region" description="Helical" evidence="7">
    <location>
        <begin position="403"/>
        <end position="434"/>
    </location>
</feature>
<evidence type="ECO:0000256" key="3">
    <source>
        <dbReference type="ARBA" id="ARBA00022692"/>
    </source>
</evidence>
<keyword evidence="4" id="KW-0677">Repeat</keyword>
<feature type="transmembrane region" description="Helical" evidence="7">
    <location>
        <begin position="504"/>
        <end position="525"/>
    </location>
</feature>
<accession>A0A7X6DQF0</accession>
<dbReference type="Pfam" id="PF02080">
    <property type="entry name" value="TrkA_C"/>
    <property type="match status" value="2"/>
</dbReference>
<keyword evidence="2" id="KW-0813">Transport</keyword>
<keyword evidence="3 7" id="KW-0812">Transmembrane</keyword>
<comment type="subcellular location">
    <subcellularLocation>
        <location evidence="1">Membrane</location>
        <topology evidence="1">Multi-pass membrane protein</topology>
    </subcellularLocation>
</comment>
<dbReference type="PROSITE" id="PS51202">
    <property type="entry name" value="RCK_C"/>
    <property type="match status" value="2"/>
</dbReference>
<sequence length="592" mass="64036">MTIEVIIVLLLVVSAVVLFASERFPVDMVALILMATLLLSGIITPEEGISGFSNTATVTVGAMFILSAGLFKTGALNFIGVALAKIGKRNFWIALITMMAGVGVISAFVNNTAAVAIFMPIVLGVARDAKVNPSKLLMPLSFASMFGGVCTLIGTSTNILVNSIAERYGQPPLRMFEFSSFGLVIFGAGMAYMILIGVRLIPNRRGGGDLTHSFGMGEYLTEIVLLPQAKSVGQRLRDSQLVRDLDVDVLEVLRGGRRLLLPSPEIVFQADDLLRVRCNVEKIRQLQEREGILLKPGIKWRDEDLESAQTVLVEAVIAPNSVLEGKSLKRVRFRHRFNATALAIRHRGEVMHEHLETTPLRAGDALLIEARRDRLDQLKQHPAFVFVSEVGLPEFRKEKIVPALAIISGVVLGAALNLLPIVVGAIVGSVLLILTGCLSLEEAYEAIDLKVIFLLAGVLTLGTALEKTGAARFLSQFLISGVGLLGPTAILFTLFLLTTLLTNVMSNTATAALLAPIAIVTAESLGVSARPFLMAVTYAASLSFMTPVGYQTNTLIYGPGQYQFSDFLRVGTPLNLLFLLLAVYFIPQFWPF</sequence>
<dbReference type="AlphaFoldDB" id="A0A7X6DQF0"/>
<evidence type="ECO:0000256" key="4">
    <source>
        <dbReference type="ARBA" id="ARBA00022737"/>
    </source>
</evidence>
<keyword evidence="10" id="KW-1185">Reference proteome</keyword>
<evidence type="ECO:0000256" key="2">
    <source>
        <dbReference type="ARBA" id="ARBA00022448"/>
    </source>
</evidence>
<feature type="transmembrane region" description="Helical" evidence="7">
    <location>
        <begin position="29"/>
        <end position="45"/>
    </location>
</feature>
<keyword evidence="5 7" id="KW-1133">Transmembrane helix</keyword>
<evidence type="ECO:0000313" key="10">
    <source>
        <dbReference type="Proteomes" id="UP000534783"/>
    </source>
</evidence>
<evidence type="ECO:0000259" key="8">
    <source>
        <dbReference type="PROSITE" id="PS51202"/>
    </source>
</evidence>
<proteinExistence type="predicted"/>
<dbReference type="InterPro" id="IPR006037">
    <property type="entry name" value="RCK_C"/>
</dbReference>
<organism evidence="9 10">
    <name type="scientific">Candidatus Manganitrophus noduliformans</name>
    <dbReference type="NCBI Taxonomy" id="2606439"/>
    <lineage>
        <taxon>Bacteria</taxon>
        <taxon>Pseudomonadati</taxon>
        <taxon>Nitrospirota</taxon>
        <taxon>Nitrospiria</taxon>
        <taxon>Candidatus Troglogloeales</taxon>
        <taxon>Candidatus Manganitrophaceae</taxon>
        <taxon>Candidatus Manganitrophus</taxon>
    </lineage>
</organism>
<dbReference type="Pfam" id="PF03600">
    <property type="entry name" value="CitMHS"/>
    <property type="match status" value="1"/>
</dbReference>
<comment type="caution">
    <text evidence="9">The sequence shown here is derived from an EMBL/GenBank/DDBJ whole genome shotgun (WGS) entry which is preliminary data.</text>
</comment>
<evidence type="ECO:0000256" key="6">
    <source>
        <dbReference type="ARBA" id="ARBA00023136"/>
    </source>
</evidence>
<keyword evidence="6 7" id="KW-0472">Membrane</keyword>
<dbReference type="GO" id="GO:0005886">
    <property type="term" value="C:plasma membrane"/>
    <property type="evidence" value="ECO:0007669"/>
    <property type="project" value="TreeGrafter"/>
</dbReference>
<dbReference type="EMBL" id="VTOW01000002">
    <property type="protein sequence ID" value="NKE71178.1"/>
    <property type="molecule type" value="Genomic_DNA"/>
</dbReference>
<feature type="transmembrane region" description="Helical" evidence="7">
    <location>
        <begin position="136"/>
        <end position="161"/>
    </location>
</feature>
<dbReference type="InterPro" id="IPR051679">
    <property type="entry name" value="DASS-Related_Transporters"/>
</dbReference>
<name>A0A7X6DQF0_9BACT</name>
<evidence type="ECO:0000256" key="1">
    <source>
        <dbReference type="ARBA" id="ARBA00004141"/>
    </source>
</evidence>
<feature type="transmembrane region" description="Helical" evidence="7">
    <location>
        <begin position="532"/>
        <end position="550"/>
    </location>
</feature>
<dbReference type="InterPro" id="IPR036721">
    <property type="entry name" value="RCK_C_sf"/>
</dbReference>
<evidence type="ECO:0000256" key="5">
    <source>
        <dbReference type="ARBA" id="ARBA00022989"/>
    </source>
</evidence>
<dbReference type="PANTHER" id="PTHR43652">
    <property type="entry name" value="BASIC AMINO ACID ANTIPORTER YFCC-RELATED"/>
    <property type="match status" value="1"/>
</dbReference>
<evidence type="ECO:0000313" key="9">
    <source>
        <dbReference type="EMBL" id="NKE71178.1"/>
    </source>
</evidence>
<dbReference type="GO" id="GO:0008324">
    <property type="term" value="F:monoatomic cation transmembrane transporter activity"/>
    <property type="evidence" value="ECO:0007669"/>
    <property type="project" value="InterPro"/>
</dbReference>
<feature type="transmembrane region" description="Helical" evidence="7">
    <location>
        <begin position="477"/>
        <end position="498"/>
    </location>
</feature>
<dbReference type="PANTHER" id="PTHR43652:SF2">
    <property type="entry name" value="BASIC AMINO ACID ANTIPORTER YFCC-RELATED"/>
    <property type="match status" value="1"/>
</dbReference>
<feature type="transmembrane region" description="Helical" evidence="7">
    <location>
        <begin position="181"/>
        <end position="201"/>
    </location>
</feature>
<dbReference type="GO" id="GO:0006813">
    <property type="term" value="P:potassium ion transport"/>
    <property type="evidence" value="ECO:0007669"/>
    <property type="project" value="InterPro"/>
</dbReference>
<feature type="domain" description="RCK C-terminal" evidence="8">
    <location>
        <begin position="300"/>
        <end position="384"/>
    </location>
</feature>
<feature type="transmembrane region" description="Helical" evidence="7">
    <location>
        <begin position="570"/>
        <end position="590"/>
    </location>
</feature>
<dbReference type="RefSeq" id="WP_168059581.1">
    <property type="nucleotide sequence ID" value="NZ_VTOW01000002.1"/>
</dbReference>
<dbReference type="InterPro" id="IPR004680">
    <property type="entry name" value="Cit_transptr-like_dom"/>
</dbReference>
<protein>
    <submittedName>
        <fullName evidence="9">SLC13 family permease</fullName>
    </submittedName>
</protein>
<reference evidence="9 10" key="1">
    <citation type="journal article" date="2020" name="Nature">
        <title>Bacterial chemolithoautotrophy via manganese oxidation.</title>
        <authorList>
            <person name="Yu H."/>
            <person name="Leadbetter J.R."/>
        </authorList>
    </citation>
    <scope>NUCLEOTIDE SEQUENCE [LARGE SCALE GENOMIC DNA]</scope>
    <source>
        <strain evidence="9 10">Mn-1</strain>
    </source>
</reference>
<dbReference type="SUPFAM" id="SSF116726">
    <property type="entry name" value="TrkA C-terminal domain-like"/>
    <property type="match status" value="2"/>
</dbReference>